<evidence type="ECO:0000313" key="2">
    <source>
        <dbReference type="Proteomes" id="UP001196413"/>
    </source>
</evidence>
<comment type="caution">
    <text evidence="1">The sequence shown here is derived from an EMBL/GenBank/DDBJ whole genome shotgun (WGS) entry which is preliminary data.</text>
</comment>
<dbReference type="EMBL" id="JAHQIW010004619">
    <property type="protein sequence ID" value="KAJ1363104.1"/>
    <property type="molecule type" value="Genomic_DNA"/>
</dbReference>
<accession>A0AAD5NBV1</accession>
<organism evidence="1 2">
    <name type="scientific">Parelaphostrongylus tenuis</name>
    <name type="common">Meningeal worm</name>
    <dbReference type="NCBI Taxonomy" id="148309"/>
    <lineage>
        <taxon>Eukaryota</taxon>
        <taxon>Metazoa</taxon>
        <taxon>Ecdysozoa</taxon>
        <taxon>Nematoda</taxon>
        <taxon>Chromadorea</taxon>
        <taxon>Rhabditida</taxon>
        <taxon>Rhabditina</taxon>
        <taxon>Rhabditomorpha</taxon>
        <taxon>Strongyloidea</taxon>
        <taxon>Metastrongylidae</taxon>
        <taxon>Parelaphostrongylus</taxon>
    </lineage>
</organism>
<protein>
    <submittedName>
        <fullName evidence="1">Uncharacterized protein</fullName>
    </submittedName>
</protein>
<reference evidence="1" key="1">
    <citation type="submission" date="2021-06" db="EMBL/GenBank/DDBJ databases">
        <title>Parelaphostrongylus tenuis whole genome reference sequence.</title>
        <authorList>
            <person name="Garwood T.J."/>
            <person name="Larsen P.A."/>
            <person name="Fountain-Jones N.M."/>
            <person name="Garbe J.R."/>
            <person name="Macchietto M.G."/>
            <person name="Kania S.A."/>
            <person name="Gerhold R.W."/>
            <person name="Richards J.E."/>
            <person name="Wolf T.M."/>
        </authorList>
    </citation>
    <scope>NUCLEOTIDE SEQUENCE</scope>
    <source>
        <strain evidence="1">MNPRO001-30</strain>
        <tissue evidence="1">Meninges</tissue>
    </source>
</reference>
<keyword evidence="2" id="KW-1185">Reference proteome</keyword>
<evidence type="ECO:0000313" key="1">
    <source>
        <dbReference type="EMBL" id="KAJ1363104.1"/>
    </source>
</evidence>
<sequence length="85" mass="9615">MGREGTVGKTAVYDHFKEFKAGNESLSDKPRSGRSREVDRQAVLDRLEECPSLSSRMLGDEFDCDQKTILTIPKLPDQWLNVIDS</sequence>
<gene>
    <name evidence="1" type="ORF">KIN20_022871</name>
</gene>
<proteinExistence type="predicted"/>
<name>A0AAD5NBV1_PARTN</name>
<dbReference type="AlphaFoldDB" id="A0AAD5NBV1"/>
<dbReference type="Proteomes" id="UP001196413">
    <property type="component" value="Unassembled WGS sequence"/>
</dbReference>